<keyword evidence="2" id="KW-1133">Transmembrane helix</keyword>
<sequence length="364" mass="39769">MMGQWLSTPQLPDGEHTLELILAPNSMVMEIDFAVVSGGYAEKYDDETTVIVDDNDTSQILYWGNWDYSTTSPYSYPTVKPYIPFQNGTHIANTVGSGFRFRFLGNSVAIYGVYSRFQRGSFDLTFTIDDGPPELKTFTTPGLYVNETSPQPPSPTEQSIWLPHWQLVEFVSLGPGEHIITVNLTSLENHEFIFDYLTYSPSFPDLASKPIFNVSELAPTPFIPPAPSAPGLPLPAILGGVLGGACTLIIAFGFVFFFVKRKRPASSIPKADHHLALKDITPFDATVTSLGLSQACNKSLGQSGSGASMTQVEDEVYGNTVIGNPKLSQPMRPQNSDESPPDFVDRRSSVDTFGAPPAYRSSFG</sequence>
<feature type="region of interest" description="Disordered" evidence="1">
    <location>
        <begin position="321"/>
        <end position="364"/>
    </location>
</feature>
<accession>A0A5C3KHR1</accession>
<dbReference type="STRING" id="230819.A0A5C3KHR1"/>
<reference evidence="3 4" key="1">
    <citation type="journal article" date="2019" name="Nat. Ecol. Evol.">
        <title>Megaphylogeny resolves global patterns of mushroom evolution.</title>
        <authorList>
            <person name="Varga T."/>
            <person name="Krizsan K."/>
            <person name="Foldi C."/>
            <person name="Dima B."/>
            <person name="Sanchez-Garcia M."/>
            <person name="Sanchez-Ramirez S."/>
            <person name="Szollosi G.J."/>
            <person name="Szarkandi J.G."/>
            <person name="Papp V."/>
            <person name="Albert L."/>
            <person name="Andreopoulos W."/>
            <person name="Angelini C."/>
            <person name="Antonin V."/>
            <person name="Barry K.W."/>
            <person name="Bougher N.L."/>
            <person name="Buchanan P."/>
            <person name="Buyck B."/>
            <person name="Bense V."/>
            <person name="Catcheside P."/>
            <person name="Chovatia M."/>
            <person name="Cooper J."/>
            <person name="Damon W."/>
            <person name="Desjardin D."/>
            <person name="Finy P."/>
            <person name="Geml J."/>
            <person name="Haridas S."/>
            <person name="Hughes K."/>
            <person name="Justo A."/>
            <person name="Karasinski D."/>
            <person name="Kautmanova I."/>
            <person name="Kiss B."/>
            <person name="Kocsube S."/>
            <person name="Kotiranta H."/>
            <person name="LaButti K.M."/>
            <person name="Lechner B.E."/>
            <person name="Liimatainen K."/>
            <person name="Lipzen A."/>
            <person name="Lukacs Z."/>
            <person name="Mihaltcheva S."/>
            <person name="Morgado L.N."/>
            <person name="Niskanen T."/>
            <person name="Noordeloos M.E."/>
            <person name="Ohm R.A."/>
            <person name="Ortiz-Santana B."/>
            <person name="Ovrebo C."/>
            <person name="Racz N."/>
            <person name="Riley R."/>
            <person name="Savchenko A."/>
            <person name="Shiryaev A."/>
            <person name="Soop K."/>
            <person name="Spirin V."/>
            <person name="Szebenyi C."/>
            <person name="Tomsovsky M."/>
            <person name="Tulloss R.E."/>
            <person name="Uehling J."/>
            <person name="Grigoriev I.V."/>
            <person name="Vagvolgyi C."/>
            <person name="Papp T."/>
            <person name="Martin F.M."/>
            <person name="Miettinen O."/>
            <person name="Hibbett D.S."/>
            <person name="Nagy L.G."/>
        </authorList>
    </citation>
    <scope>NUCLEOTIDE SEQUENCE [LARGE SCALE GENOMIC DNA]</scope>
    <source>
        <strain evidence="3 4">CBS 121175</strain>
    </source>
</reference>
<evidence type="ECO:0000313" key="3">
    <source>
        <dbReference type="EMBL" id="TFK19562.1"/>
    </source>
</evidence>
<keyword evidence="2" id="KW-0472">Membrane</keyword>
<dbReference type="Proteomes" id="UP000307440">
    <property type="component" value="Unassembled WGS sequence"/>
</dbReference>
<evidence type="ECO:0000256" key="2">
    <source>
        <dbReference type="SAM" id="Phobius"/>
    </source>
</evidence>
<proteinExistence type="predicted"/>
<gene>
    <name evidence="3" type="ORF">FA15DRAFT_173029</name>
</gene>
<dbReference type="EMBL" id="ML210335">
    <property type="protein sequence ID" value="TFK19562.1"/>
    <property type="molecule type" value="Genomic_DNA"/>
</dbReference>
<dbReference type="AlphaFoldDB" id="A0A5C3KHR1"/>
<feature type="transmembrane region" description="Helical" evidence="2">
    <location>
        <begin position="236"/>
        <end position="259"/>
    </location>
</feature>
<keyword evidence="4" id="KW-1185">Reference proteome</keyword>
<dbReference type="Gene3D" id="2.60.120.260">
    <property type="entry name" value="Galactose-binding domain-like"/>
    <property type="match status" value="1"/>
</dbReference>
<evidence type="ECO:0000313" key="4">
    <source>
        <dbReference type="Proteomes" id="UP000307440"/>
    </source>
</evidence>
<dbReference type="OrthoDB" id="2756615at2759"/>
<protein>
    <submittedName>
        <fullName evidence="3">Uncharacterized protein</fullName>
    </submittedName>
</protein>
<evidence type="ECO:0000256" key="1">
    <source>
        <dbReference type="SAM" id="MobiDB-lite"/>
    </source>
</evidence>
<keyword evidence="2" id="KW-0812">Transmembrane</keyword>
<name>A0A5C3KHR1_COPMA</name>
<organism evidence="3 4">
    <name type="scientific">Coprinopsis marcescibilis</name>
    <name type="common">Agaric fungus</name>
    <name type="synonym">Psathyrella marcescibilis</name>
    <dbReference type="NCBI Taxonomy" id="230819"/>
    <lineage>
        <taxon>Eukaryota</taxon>
        <taxon>Fungi</taxon>
        <taxon>Dikarya</taxon>
        <taxon>Basidiomycota</taxon>
        <taxon>Agaricomycotina</taxon>
        <taxon>Agaricomycetes</taxon>
        <taxon>Agaricomycetidae</taxon>
        <taxon>Agaricales</taxon>
        <taxon>Agaricineae</taxon>
        <taxon>Psathyrellaceae</taxon>
        <taxon>Coprinopsis</taxon>
    </lineage>
</organism>